<dbReference type="InterPro" id="IPR007438">
    <property type="entry name" value="DUF488"/>
</dbReference>
<reference evidence="1" key="1">
    <citation type="submission" date="2023-03" db="EMBL/GenBank/DDBJ databases">
        <authorList>
            <person name="Steffen K."/>
            <person name="Cardenas P."/>
        </authorList>
    </citation>
    <scope>NUCLEOTIDE SEQUENCE</scope>
</reference>
<name>A0AA35VYZ0_GEOBA</name>
<dbReference type="AlphaFoldDB" id="A0AA35VYZ0"/>
<dbReference type="Proteomes" id="UP001174909">
    <property type="component" value="Unassembled WGS sequence"/>
</dbReference>
<evidence type="ECO:0000313" key="1">
    <source>
        <dbReference type="EMBL" id="CAI7991285.1"/>
    </source>
</evidence>
<protein>
    <recommendedName>
        <fullName evidence="3">DUF488 domain-containing protein</fullName>
    </recommendedName>
</protein>
<comment type="caution">
    <text evidence="1">The sequence shown here is derived from an EMBL/GenBank/DDBJ whole genome shotgun (WGS) entry which is preliminary data.</text>
</comment>
<dbReference type="EMBL" id="CASHTH010000109">
    <property type="protein sequence ID" value="CAI7991285.1"/>
    <property type="molecule type" value="Genomic_DNA"/>
</dbReference>
<keyword evidence="2" id="KW-1185">Reference proteome</keyword>
<organism evidence="1 2">
    <name type="scientific">Geodia barretti</name>
    <name type="common">Barrett's horny sponge</name>
    <dbReference type="NCBI Taxonomy" id="519541"/>
    <lineage>
        <taxon>Eukaryota</taxon>
        <taxon>Metazoa</taxon>
        <taxon>Porifera</taxon>
        <taxon>Demospongiae</taxon>
        <taxon>Heteroscleromorpha</taxon>
        <taxon>Tetractinellida</taxon>
        <taxon>Astrophorina</taxon>
        <taxon>Geodiidae</taxon>
        <taxon>Geodia</taxon>
    </lineage>
</organism>
<proteinExistence type="predicted"/>
<gene>
    <name evidence="1" type="ORF">GBAR_LOCUS683</name>
</gene>
<sequence length="126" mass="14823">MRESGAKRVVDVRLRNTSGLAGFSKKRDLPWFLRELCDMDYVHLPRLSPTDALLDDYRGKRVTWEEYEPIFHSLIERRLIRAAIPQDIIADSCLLCSEDKPEQCHRRLLAEHFQRHWGNVEIVHLG</sequence>
<dbReference type="Pfam" id="PF04343">
    <property type="entry name" value="DUF488"/>
    <property type="match status" value="1"/>
</dbReference>
<accession>A0AA35VYZ0</accession>
<evidence type="ECO:0008006" key="3">
    <source>
        <dbReference type="Google" id="ProtNLM"/>
    </source>
</evidence>
<evidence type="ECO:0000313" key="2">
    <source>
        <dbReference type="Proteomes" id="UP001174909"/>
    </source>
</evidence>